<evidence type="ECO:0000256" key="1">
    <source>
        <dbReference type="RuleBase" id="RU362001"/>
    </source>
</evidence>
<reference evidence="2 3" key="1">
    <citation type="submission" date="2020-03" db="EMBL/GenBank/DDBJ databases">
        <title>Leucobacter sp. nov., isolated from beetles.</title>
        <authorList>
            <person name="Hyun D.-W."/>
            <person name="Bae J.-W."/>
        </authorList>
    </citation>
    <scope>NUCLEOTIDE SEQUENCE [LARGE SCALE GENOMIC DNA]</scope>
    <source>
        <strain evidence="2 3">HDW9B</strain>
    </source>
</reference>
<dbReference type="NCBIfam" id="TIGR03930">
    <property type="entry name" value="WXG100_ESAT6"/>
    <property type="match status" value="1"/>
</dbReference>
<dbReference type="Proteomes" id="UP000501387">
    <property type="component" value="Chromosome"/>
</dbReference>
<accession>A0A6G8FHS2</accession>
<dbReference type="AlphaFoldDB" id="A0A6G8FHS2"/>
<dbReference type="InterPro" id="IPR036689">
    <property type="entry name" value="ESAT-6-like_sf"/>
</dbReference>
<proteinExistence type="inferred from homology"/>
<dbReference type="RefSeq" id="WP_166322428.1">
    <property type="nucleotide sequence ID" value="NZ_CP049934.1"/>
</dbReference>
<protein>
    <recommendedName>
        <fullName evidence="1">ESAT-6-like protein</fullName>
    </recommendedName>
</protein>
<dbReference type="InterPro" id="IPR010310">
    <property type="entry name" value="T7SS_ESAT-6-like"/>
</dbReference>
<dbReference type="SUPFAM" id="SSF140453">
    <property type="entry name" value="EsxAB dimer-like"/>
    <property type="match status" value="1"/>
</dbReference>
<dbReference type="EMBL" id="CP049934">
    <property type="protein sequence ID" value="QIM15915.1"/>
    <property type="molecule type" value="Genomic_DNA"/>
</dbReference>
<organism evidence="2 3">
    <name type="scientific">Leucobacter insecticola</name>
    <dbReference type="NCBI Taxonomy" id="2714934"/>
    <lineage>
        <taxon>Bacteria</taxon>
        <taxon>Bacillati</taxon>
        <taxon>Actinomycetota</taxon>
        <taxon>Actinomycetes</taxon>
        <taxon>Micrococcales</taxon>
        <taxon>Microbacteriaceae</taxon>
        <taxon>Leucobacter</taxon>
    </lineage>
</organism>
<gene>
    <name evidence="2" type="ORF">G7067_04965</name>
</gene>
<evidence type="ECO:0000313" key="2">
    <source>
        <dbReference type="EMBL" id="QIM15915.1"/>
    </source>
</evidence>
<comment type="similarity">
    <text evidence="1">Belongs to the WXG100 family.</text>
</comment>
<evidence type="ECO:0000313" key="3">
    <source>
        <dbReference type="Proteomes" id="UP000501387"/>
    </source>
</evidence>
<dbReference type="Gene3D" id="1.10.287.1060">
    <property type="entry name" value="ESAT-6-like"/>
    <property type="match status" value="1"/>
</dbReference>
<sequence length="97" mass="10659">MAGINVTYDRIETAAAKLGSGRDTITQNFRDLQTQINELVQSGFVTELASDKFNAAYNDYTASANICVDKLTEIQMFLTQTAAAMREMDSQIAAKIN</sequence>
<keyword evidence="3" id="KW-1185">Reference proteome</keyword>
<dbReference type="KEGG" id="lins:G7067_04965"/>
<dbReference type="Pfam" id="PF06013">
    <property type="entry name" value="WXG100"/>
    <property type="match status" value="1"/>
</dbReference>
<name>A0A6G8FHS2_9MICO</name>